<dbReference type="PANTHER" id="PTHR14226">
    <property type="entry name" value="NEUROPATHY TARGET ESTERASE/SWISS CHEESE D.MELANOGASTER"/>
    <property type="match status" value="1"/>
</dbReference>
<protein>
    <submittedName>
        <fullName evidence="6">Patatin-like phospholipase family protein</fullName>
    </submittedName>
</protein>
<dbReference type="InterPro" id="IPR021095">
    <property type="entry name" value="DUF3734"/>
</dbReference>
<dbReference type="PROSITE" id="PS51635">
    <property type="entry name" value="PNPLA"/>
    <property type="match status" value="1"/>
</dbReference>
<keyword evidence="2 4" id="KW-0442">Lipid degradation</keyword>
<feature type="domain" description="PNPLA" evidence="5">
    <location>
        <begin position="5"/>
        <end position="212"/>
    </location>
</feature>
<dbReference type="EMBL" id="WKJM01000010">
    <property type="protein sequence ID" value="MRX08941.1"/>
    <property type="molecule type" value="Genomic_DNA"/>
</dbReference>
<dbReference type="GO" id="GO:0016042">
    <property type="term" value="P:lipid catabolic process"/>
    <property type="evidence" value="ECO:0007669"/>
    <property type="project" value="UniProtKB-UniRule"/>
</dbReference>
<feature type="active site" description="Nucleophile" evidence="4">
    <location>
        <position position="38"/>
    </location>
</feature>
<proteinExistence type="predicted"/>
<feature type="short sequence motif" description="GXGXXG" evidence="4">
    <location>
        <begin position="9"/>
        <end position="14"/>
    </location>
</feature>
<keyword evidence="3 4" id="KW-0443">Lipid metabolism</keyword>
<dbReference type="Pfam" id="PF12536">
    <property type="entry name" value="DUF3734"/>
    <property type="match status" value="1"/>
</dbReference>
<comment type="caution">
    <text evidence="6">The sequence shown here is derived from an EMBL/GenBank/DDBJ whole genome shotgun (WGS) entry which is preliminary data.</text>
</comment>
<sequence>MRIVLVLQGGGALGAYQAGVFQALHEHQLAPDWIVGTSIGAINAGILAGNPHETRLSRLRQFWQGIAHRDSYDMRHVPDAQRRSNIVLQTWDTLVRGVPGFFTPRLFSPFAAGARVDPEQASFYDTGELRGTLNELIDFDYLNAPGGIRLTVNALQVTSGTLRGFDNREQTIHADHIRASGALPPGFPAVRIDGELYWDGGLYSNTPLETVLDDSKQVDTLCFMVDLWSADGEEPVTLDQVQTRQKDVTFASRSRRHLTDYVATHQMRQKLRELYSALPPAKRTPEQTRELEALGCDSTLHVVRLPYAGRDWNMAAKDINFSEGSINWRWDQGYQDALRAIKAAGWLGFVSEDTPLVVHELPPLAVPGGERAA</sequence>
<evidence type="ECO:0000256" key="4">
    <source>
        <dbReference type="PROSITE-ProRule" id="PRU01161"/>
    </source>
</evidence>
<evidence type="ECO:0000259" key="5">
    <source>
        <dbReference type="PROSITE" id="PS51635"/>
    </source>
</evidence>
<dbReference type="Proteomes" id="UP000481037">
    <property type="component" value="Unassembled WGS sequence"/>
</dbReference>
<feature type="active site" description="Proton acceptor" evidence="4">
    <location>
        <position position="199"/>
    </location>
</feature>
<evidence type="ECO:0000256" key="3">
    <source>
        <dbReference type="ARBA" id="ARBA00023098"/>
    </source>
</evidence>
<keyword evidence="1 4" id="KW-0378">Hydrolase</keyword>
<organism evidence="6 7">
    <name type="scientific">Duganella alba</name>
    <dbReference type="NCBI Taxonomy" id="2666081"/>
    <lineage>
        <taxon>Bacteria</taxon>
        <taxon>Pseudomonadati</taxon>
        <taxon>Pseudomonadota</taxon>
        <taxon>Betaproteobacteria</taxon>
        <taxon>Burkholderiales</taxon>
        <taxon>Oxalobacteraceae</taxon>
        <taxon>Telluria group</taxon>
        <taxon>Duganella</taxon>
    </lineage>
</organism>
<feature type="short sequence motif" description="GXSXG" evidence="4">
    <location>
        <begin position="36"/>
        <end position="40"/>
    </location>
</feature>
<dbReference type="GO" id="GO:0016787">
    <property type="term" value="F:hydrolase activity"/>
    <property type="evidence" value="ECO:0007669"/>
    <property type="project" value="UniProtKB-UniRule"/>
</dbReference>
<evidence type="ECO:0000256" key="1">
    <source>
        <dbReference type="ARBA" id="ARBA00022801"/>
    </source>
</evidence>
<keyword evidence="7" id="KW-1185">Reference proteome</keyword>
<dbReference type="InterPro" id="IPR050301">
    <property type="entry name" value="NTE"/>
</dbReference>
<dbReference type="Pfam" id="PF01734">
    <property type="entry name" value="Patatin"/>
    <property type="match status" value="1"/>
</dbReference>
<dbReference type="InterPro" id="IPR016035">
    <property type="entry name" value="Acyl_Trfase/lysoPLipase"/>
</dbReference>
<evidence type="ECO:0000313" key="7">
    <source>
        <dbReference type="Proteomes" id="UP000481037"/>
    </source>
</evidence>
<dbReference type="Gene3D" id="3.40.1090.10">
    <property type="entry name" value="Cytosolic phospholipase A2 catalytic domain"/>
    <property type="match status" value="2"/>
</dbReference>
<feature type="short sequence motif" description="DGA/G" evidence="4">
    <location>
        <begin position="199"/>
        <end position="201"/>
    </location>
</feature>
<reference evidence="6 7" key="1">
    <citation type="submission" date="2019-11" db="EMBL/GenBank/DDBJ databases">
        <title>Novel species isolated from a subtropical stream in China.</title>
        <authorList>
            <person name="Lu H."/>
        </authorList>
    </citation>
    <scope>NUCLEOTIDE SEQUENCE [LARGE SCALE GENOMIC DNA]</scope>
    <source>
        <strain evidence="6 7">FT25W</strain>
    </source>
</reference>
<name>A0A6L5QIX5_9BURK</name>
<dbReference type="InterPro" id="IPR002641">
    <property type="entry name" value="PNPLA_dom"/>
</dbReference>
<dbReference type="CDD" id="cd07209">
    <property type="entry name" value="Pat_hypo_Ecoli_Z1214_like"/>
    <property type="match status" value="1"/>
</dbReference>
<dbReference type="SUPFAM" id="SSF52151">
    <property type="entry name" value="FabD/lysophospholipase-like"/>
    <property type="match status" value="1"/>
</dbReference>
<gene>
    <name evidence="6" type="ORF">GJ697_13950</name>
</gene>
<dbReference type="AlphaFoldDB" id="A0A6L5QIX5"/>
<accession>A0A6L5QIX5</accession>
<dbReference type="PANTHER" id="PTHR14226:SF57">
    <property type="entry name" value="BLR7027 PROTEIN"/>
    <property type="match status" value="1"/>
</dbReference>
<evidence type="ECO:0000313" key="6">
    <source>
        <dbReference type="EMBL" id="MRX08941.1"/>
    </source>
</evidence>
<evidence type="ECO:0000256" key="2">
    <source>
        <dbReference type="ARBA" id="ARBA00022963"/>
    </source>
</evidence>